<dbReference type="AlphaFoldDB" id="A0AB74CXP3"/>
<evidence type="ECO:0000256" key="6">
    <source>
        <dbReference type="ARBA" id="ARBA00022997"/>
    </source>
</evidence>
<dbReference type="GO" id="GO:0160237">
    <property type="term" value="F:D-Ala-D-Ala dipeptidase activity"/>
    <property type="evidence" value="ECO:0007669"/>
    <property type="project" value="UniProtKB-EC"/>
</dbReference>
<keyword evidence="4 9" id="KW-0378">Hydrolase</keyword>
<dbReference type="GO" id="GO:0008237">
    <property type="term" value="F:metallopeptidase activity"/>
    <property type="evidence" value="ECO:0007669"/>
    <property type="project" value="UniProtKB-KW"/>
</dbReference>
<name>A0AB74CXP3_9BURK</name>
<evidence type="ECO:0000256" key="8">
    <source>
        <dbReference type="ARBA" id="ARBA00023316"/>
    </source>
</evidence>
<evidence type="ECO:0000256" key="7">
    <source>
        <dbReference type="ARBA" id="ARBA00023049"/>
    </source>
</evidence>
<reference evidence="10 11" key="1">
    <citation type="submission" date="2018-08" db="EMBL/GenBank/DDBJ databases">
        <title>Comparative analysis of Burkholderia isolates from Puerto Rico.</title>
        <authorList>
            <person name="Hall C."/>
            <person name="Sahl J."/>
            <person name="Wagner D."/>
        </authorList>
    </citation>
    <scope>NUCLEOTIDE SEQUENCE [LARGE SCALE GENOMIC DNA]</scope>
    <source>
        <strain evidence="10 11">Bp8964</strain>
    </source>
</reference>
<comment type="similarity">
    <text evidence="9">Belongs to the peptidase M15D family.</text>
</comment>
<evidence type="ECO:0000256" key="3">
    <source>
        <dbReference type="ARBA" id="ARBA00022723"/>
    </source>
</evidence>
<evidence type="ECO:0000313" key="10">
    <source>
        <dbReference type="EMBL" id="RQP69334.1"/>
    </source>
</evidence>
<dbReference type="Proteomes" id="UP000273734">
    <property type="component" value="Unassembled WGS sequence"/>
</dbReference>
<evidence type="ECO:0000313" key="11">
    <source>
        <dbReference type="Proteomes" id="UP000273734"/>
    </source>
</evidence>
<feature type="site" description="Transition state stabilizer" evidence="9">
    <location>
        <position position="134"/>
    </location>
</feature>
<comment type="cofactor">
    <cofactor evidence="9">
        <name>Zn(2+)</name>
        <dbReference type="ChEBI" id="CHEBI:29105"/>
    </cofactor>
    <text evidence="9">Binds 1 zinc ion per subunit.</text>
</comment>
<evidence type="ECO:0000256" key="2">
    <source>
        <dbReference type="ARBA" id="ARBA00022670"/>
    </source>
</evidence>
<dbReference type="EMBL" id="QTNY01000033">
    <property type="protein sequence ID" value="RQP69334.1"/>
    <property type="molecule type" value="Genomic_DNA"/>
</dbReference>
<dbReference type="Pfam" id="PF01427">
    <property type="entry name" value="Peptidase_M15"/>
    <property type="match status" value="1"/>
</dbReference>
<keyword evidence="2 9" id="KW-0645">Protease</keyword>
<evidence type="ECO:0000256" key="1">
    <source>
        <dbReference type="ARBA" id="ARBA00001362"/>
    </source>
</evidence>
<evidence type="ECO:0000256" key="9">
    <source>
        <dbReference type="HAMAP-Rule" id="MF_01924"/>
    </source>
</evidence>
<keyword evidence="6 9" id="KW-0224">Dipeptidase</keyword>
<dbReference type="HAMAP" id="MF_01924">
    <property type="entry name" value="A_A_dipeptidase"/>
    <property type="match status" value="1"/>
</dbReference>
<accession>A0AB74CXP3</accession>
<dbReference type="GO" id="GO:0071555">
    <property type="term" value="P:cell wall organization"/>
    <property type="evidence" value="ECO:0007669"/>
    <property type="project" value="UniProtKB-KW"/>
</dbReference>
<dbReference type="GO" id="GO:0008270">
    <property type="term" value="F:zinc ion binding"/>
    <property type="evidence" value="ECO:0007669"/>
    <property type="project" value="UniProtKB-UniRule"/>
</dbReference>
<feature type="binding site" evidence="9">
    <location>
        <position position="250"/>
    </location>
    <ligand>
        <name>Zn(2+)</name>
        <dbReference type="ChEBI" id="CHEBI:29105"/>
        <note>catalytic</note>
    </ligand>
</feature>
<dbReference type="InterPro" id="IPR009045">
    <property type="entry name" value="Zn_M74/Hedgehog-like"/>
</dbReference>
<sequence>MHVDKKNLLHRGHSGKASGASRRFKTLAYCRIDASGRCALSVRDRRFSISSFPPANVISLADPVVRAVTLIESHERFVDLATLHHRVAVDLTRSIVPGDSEHFLKVRRGVADRLVVAASTLPDNLRLLVKEGYRPLALQRTYFDKHLADLRRALPSDTPEETLLELASRYVAPPDVAAHPTGAAVDLTLISADGTEADMGCVLDATDEESSGACYTGSQFISRDAVRNRHILSAAMTTAGFVNYPSEWWHWSFGDKYWAVVQRQPNAIYGPVDEHVVQEWTV</sequence>
<keyword evidence="5 9" id="KW-0862">Zinc</keyword>
<feature type="binding site" evidence="9">
    <location>
        <position position="186"/>
    </location>
    <ligand>
        <name>Zn(2+)</name>
        <dbReference type="ChEBI" id="CHEBI:29105"/>
        <note>catalytic</note>
    </ligand>
</feature>
<proteinExistence type="inferred from homology"/>
<dbReference type="PANTHER" id="PTHR43126:SF2">
    <property type="entry name" value="D-ALANYL-D-ALANINE DIPEPTIDASE"/>
    <property type="match status" value="1"/>
</dbReference>
<dbReference type="SUPFAM" id="SSF55166">
    <property type="entry name" value="Hedgehog/DD-peptidase"/>
    <property type="match status" value="1"/>
</dbReference>
<dbReference type="EC" id="3.4.13.22" evidence="9"/>
<evidence type="ECO:0000256" key="5">
    <source>
        <dbReference type="ARBA" id="ARBA00022833"/>
    </source>
</evidence>
<feature type="active site" description="Proton donor/acceptor" evidence="9">
    <location>
        <position position="247"/>
    </location>
</feature>
<organism evidence="10 11">
    <name type="scientific">Burkholderia ubonensis</name>
    <dbReference type="NCBI Taxonomy" id="101571"/>
    <lineage>
        <taxon>Bacteria</taxon>
        <taxon>Pseudomonadati</taxon>
        <taxon>Pseudomonadota</taxon>
        <taxon>Betaproteobacteria</taxon>
        <taxon>Burkholderiales</taxon>
        <taxon>Burkholderiaceae</taxon>
        <taxon>Burkholderia</taxon>
        <taxon>Burkholderia cepacia complex</taxon>
    </lineage>
</organism>
<comment type="function">
    <text evidence="9">Catalyzes hydrolysis of the D-alanyl-D-alanine dipeptide.</text>
</comment>
<keyword evidence="7 9" id="KW-0482">Metalloprotease</keyword>
<dbReference type="PANTHER" id="PTHR43126">
    <property type="entry name" value="D-ALANYL-D-ALANINE DIPEPTIDASE"/>
    <property type="match status" value="1"/>
</dbReference>
<keyword evidence="3 9" id="KW-0479">Metal-binding</keyword>
<keyword evidence="8" id="KW-0961">Cell wall biogenesis/degradation</keyword>
<comment type="catalytic activity">
    <reaction evidence="1 9">
        <text>D-alanyl-D-alanine + H2O = 2 D-alanine</text>
        <dbReference type="Rhea" id="RHEA:20661"/>
        <dbReference type="ChEBI" id="CHEBI:15377"/>
        <dbReference type="ChEBI" id="CHEBI:57416"/>
        <dbReference type="ChEBI" id="CHEBI:57822"/>
        <dbReference type="EC" id="3.4.13.22"/>
    </reaction>
</comment>
<dbReference type="Gene3D" id="3.30.1380.10">
    <property type="match status" value="1"/>
</dbReference>
<protein>
    <recommendedName>
        <fullName evidence="9">D-alanyl-D-alanine dipeptidase</fullName>
        <shortName evidence="9">D-Ala-D-Ala dipeptidase</shortName>
        <ecNumber evidence="9">3.4.13.22</ecNumber>
    </recommendedName>
</protein>
<evidence type="ECO:0000256" key="4">
    <source>
        <dbReference type="ARBA" id="ARBA00022801"/>
    </source>
</evidence>
<feature type="binding site" evidence="9">
    <location>
        <position position="179"/>
    </location>
    <ligand>
        <name>Zn(2+)</name>
        <dbReference type="ChEBI" id="CHEBI:29105"/>
        <note>catalytic</note>
    </ligand>
</feature>
<dbReference type="CDD" id="cd14843">
    <property type="entry name" value="D-Ala-D-Ala_dipeptidase_like"/>
    <property type="match status" value="1"/>
</dbReference>
<comment type="caution">
    <text evidence="10">The sequence shown here is derived from an EMBL/GenBank/DDBJ whole genome shotgun (WGS) entry which is preliminary data.</text>
</comment>
<dbReference type="GO" id="GO:0006508">
    <property type="term" value="P:proteolysis"/>
    <property type="evidence" value="ECO:0007669"/>
    <property type="project" value="UniProtKB-KW"/>
</dbReference>
<gene>
    <name evidence="9" type="primary">ddpX</name>
    <name evidence="10" type="ORF">DF015_32350</name>
</gene>
<dbReference type="InterPro" id="IPR000755">
    <property type="entry name" value="A_A_dipeptidase"/>
</dbReference>